<dbReference type="RefSeq" id="WP_034706321.1">
    <property type="nucleotide sequence ID" value="NZ_JPRO01000014.1"/>
</dbReference>
<dbReference type="AlphaFoldDB" id="A0A085ZBZ6"/>
<evidence type="ECO:0000313" key="3">
    <source>
        <dbReference type="Proteomes" id="UP000028703"/>
    </source>
</evidence>
<dbReference type="OrthoDB" id="1260657at2"/>
<keyword evidence="3" id="KW-1185">Reference proteome</keyword>
<evidence type="ECO:0000313" key="2">
    <source>
        <dbReference type="EMBL" id="KFF01960.1"/>
    </source>
</evidence>
<dbReference type="eggNOG" id="ENOG502ZRDZ">
    <property type="taxonomic scope" value="Bacteria"/>
</dbReference>
<organism evidence="2 3">
    <name type="scientific">Chryseobacterium luteum</name>
    <dbReference type="NCBI Taxonomy" id="421531"/>
    <lineage>
        <taxon>Bacteria</taxon>
        <taxon>Pseudomonadati</taxon>
        <taxon>Bacteroidota</taxon>
        <taxon>Flavobacteriia</taxon>
        <taxon>Flavobacteriales</taxon>
        <taxon>Weeksellaceae</taxon>
        <taxon>Chryseobacterium group</taxon>
        <taxon>Chryseobacterium</taxon>
    </lineage>
</organism>
<feature type="signal peptide" evidence="1">
    <location>
        <begin position="1"/>
        <end position="18"/>
    </location>
</feature>
<keyword evidence="1" id="KW-0732">Signal</keyword>
<sequence length="134" mass="15029">MKNIFIFLLMTFIFTACGEDCYNAPQTVAFKFVNSDDENLITNGTLTTYSVKDENQVGVQLTKTSDDMVILEKVGAYNGTKKYIFQSNVKAFDFSIQSSEFKGGCDGYQINKLTFTGIGIDVTDEKGYYKIILQ</sequence>
<gene>
    <name evidence="2" type="ORF">IX38_15815</name>
</gene>
<dbReference type="PROSITE" id="PS51257">
    <property type="entry name" value="PROKAR_LIPOPROTEIN"/>
    <property type="match status" value="1"/>
</dbReference>
<name>A0A085ZBZ6_9FLAO</name>
<feature type="chain" id="PRO_5001800799" description="Lipoprotein" evidence="1">
    <location>
        <begin position="19"/>
        <end position="134"/>
    </location>
</feature>
<protein>
    <recommendedName>
        <fullName evidence="4">Lipoprotein</fullName>
    </recommendedName>
</protein>
<proteinExistence type="predicted"/>
<dbReference type="Proteomes" id="UP000028703">
    <property type="component" value="Unassembled WGS sequence"/>
</dbReference>
<reference evidence="2 3" key="1">
    <citation type="submission" date="2014-07" db="EMBL/GenBank/DDBJ databases">
        <title>Genome of Chryseobacterium luteum DSM 18605.</title>
        <authorList>
            <person name="Stropko S.J."/>
            <person name="Pipes S.E."/>
            <person name="Newman J.D."/>
        </authorList>
    </citation>
    <scope>NUCLEOTIDE SEQUENCE [LARGE SCALE GENOMIC DNA]</scope>
    <source>
        <strain evidence="2 3">DSM 18605</strain>
    </source>
</reference>
<accession>A0A085ZBZ6</accession>
<comment type="caution">
    <text evidence="2">The sequence shown here is derived from an EMBL/GenBank/DDBJ whole genome shotgun (WGS) entry which is preliminary data.</text>
</comment>
<dbReference type="EMBL" id="JPRO01000014">
    <property type="protein sequence ID" value="KFF01960.1"/>
    <property type="molecule type" value="Genomic_DNA"/>
</dbReference>
<dbReference type="STRING" id="421531.IX38_15815"/>
<evidence type="ECO:0000256" key="1">
    <source>
        <dbReference type="SAM" id="SignalP"/>
    </source>
</evidence>
<evidence type="ECO:0008006" key="4">
    <source>
        <dbReference type="Google" id="ProtNLM"/>
    </source>
</evidence>